<protein>
    <submittedName>
        <fullName evidence="1">Uncharacterized protein</fullName>
    </submittedName>
</protein>
<evidence type="ECO:0000313" key="2">
    <source>
        <dbReference type="Proteomes" id="UP000828048"/>
    </source>
</evidence>
<organism evidence="1 2">
    <name type="scientific">Vaccinium darrowii</name>
    <dbReference type="NCBI Taxonomy" id="229202"/>
    <lineage>
        <taxon>Eukaryota</taxon>
        <taxon>Viridiplantae</taxon>
        <taxon>Streptophyta</taxon>
        <taxon>Embryophyta</taxon>
        <taxon>Tracheophyta</taxon>
        <taxon>Spermatophyta</taxon>
        <taxon>Magnoliopsida</taxon>
        <taxon>eudicotyledons</taxon>
        <taxon>Gunneridae</taxon>
        <taxon>Pentapetalae</taxon>
        <taxon>asterids</taxon>
        <taxon>Ericales</taxon>
        <taxon>Ericaceae</taxon>
        <taxon>Vaccinioideae</taxon>
        <taxon>Vaccinieae</taxon>
        <taxon>Vaccinium</taxon>
    </lineage>
</organism>
<reference evidence="1 2" key="1">
    <citation type="journal article" date="2021" name="Hortic Res">
        <title>High-quality reference genome and annotation aids understanding of berry development for evergreen blueberry (Vaccinium darrowii).</title>
        <authorList>
            <person name="Yu J."/>
            <person name="Hulse-Kemp A.M."/>
            <person name="Babiker E."/>
            <person name="Staton M."/>
        </authorList>
    </citation>
    <scope>NUCLEOTIDE SEQUENCE [LARGE SCALE GENOMIC DNA]</scope>
    <source>
        <strain evidence="2">cv. NJ 8807/NJ 8810</strain>
        <tissue evidence="1">Young leaf</tissue>
    </source>
</reference>
<accession>A0ACB7Z353</accession>
<sequence>MAQILENNSGSKNEIRREEIQAAIAKAVELRAIHASLVGGGNSPSKNFRYPSPSPTVNHTPHFSAHDYPVFTPSYEEEPLPGYQQMQYLDNQSVSEYWEEYGLGGGNGDETIIPDYQNADTSSRKGITSELLKADSHICPSEDQKSVTSTNTISLHRKSSGNDFHKPNRRKSMGDFKSVSSCNKCNPAVTSSETENPIKNSCKNSNIVVPLTDSHSSLRSQPKNRGLNLSWLFPRMMKKKHKNVNSPNRTESEEVSQVLGATSIETLKRELMEANESRDKALMEVGEMKSLLGELKGKLEYLENYCEELKKALRQAVVQQQMKDTQVPEKLGNLPKRGKSVSIEGDVENSMPVSEEVMVEGFLQVVSEARLSVKQFCKTLVSQIEETDTTLMENIDDLLQPYKLSLNSKYSKAVLYHLEAIINQSLYQDFENPVFQKNGSPKLLDPNQDRQAKFSSFVSLRNLSWNEVLRKGTKYYSEEFSKFCDQKMSCVIATLNWTRPWPEQLLQSFFVAAKCIWLLHLLAFSFNSPLGILRVEENRSFDPHFMEDIFIDRQRSRGPSRVKIMVMPGFYVQDRVLRCKVLCRYKSVA</sequence>
<evidence type="ECO:0000313" key="1">
    <source>
        <dbReference type="EMBL" id="KAH7860258.1"/>
    </source>
</evidence>
<keyword evidence="2" id="KW-1185">Reference proteome</keyword>
<comment type="caution">
    <text evidence="1">The sequence shown here is derived from an EMBL/GenBank/DDBJ whole genome shotgun (WGS) entry which is preliminary data.</text>
</comment>
<dbReference type="Proteomes" id="UP000828048">
    <property type="component" value="Chromosome 4"/>
</dbReference>
<proteinExistence type="predicted"/>
<gene>
    <name evidence="1" type="ORF">Vadar_011272</name>
</gene>
<dbReference type="EMBL" id="CM037154">
    <property type="protein sequence ID" value="KAH7860258.1"/>
    <property type="molecule type" value="Genomic_DNA"/>
</dbReference>
<name>A0ACB7Z353_9ERIC</name>